<accession>A0A6A1USM3</accession>
<keyword evidence="5" id="KW-1185">Reference proteome</keyword>
<reference evidence="4 5" key="1">
    <citation type="journal article" date="2019" name="Plant Biotechnol. J.">
        <title>The red bayberry genome and genetic basis of sex determination.</title>
        <authorList>
            <person name="Jia H.M."/>
            <person name="Jia H.J."/>
            <person name="Cai Q.L."/>
            <person name="Wang Y."/>
            <person name="Zhao H.B."/>
            <person name="Yang W.F."/>
            <person name="Wang G.Y."/>
            <person name="Li Y.H."/>
            <person name="Zhan D.L."/>
            <person name="Shen Y.T."/>
            <person name="Niu Q.F."/>
            <person name="Chang L."/>
            <person name="Qiu J."/>
            <person name="Zhao L."/>
            <person name="Xie H.B."/>
            <person name="Fu W.Y."/>
            <person name="Jin J."/>
            <person name="Li X.W."/>
            <person name="Jiao Y."/>
            <person name="Zhou C.C."/>
            <person name="Tu T."/>
            <person name="Chai C.Y."/>
            <person name="Gao J.L."/>
            <person name="Fan L.J."/>
            <person name="van de Weg E."/>
            <person name="Wang J.Y."/>
            <person name="Gao Z.S."/>
        </authorList>
    </citation>
    <scope>NUCLEOTIDE SEQUENCE [LARGE SCALE GENOMIC DNA]</scope>
    <source>
        <tissue evidence="4">Leaves</tissue>
    </source>
</reference>
<keyword evidence="3" id="KW-0012">Acyltransferase</keyword>
<name>A0A6A1USM3_9ROSI</name>
<comment type="similarity">
    <text evidence="1">Belongs to the diacylglycerol acyltransferase family.</text>
</comment>
<dbReference type="GO" id="GO:0016020">
    <property type="term" value="C:membrane"/>
    <property type="evidence" value="ECO:0007669"/>
    <property type="project" value="TreeGrafter"/>
</dbReference>
<dbReference type="OrthoDB" id="44277at2759"/>
<protein>
    <recommendedName>
        <fullName evidence="6">Acyltransferase</fullName>
    </recommendedName>
</protein>
<dbReference type="GO" id="GO:0019432">
    <property type="term" value="P:triglyceride biosynthetic process"/>
    <property type="evidence" value="ECO:0007669"/>
    <property type="project" value="UniProtKB-ARBA"/>
</dbReference>
<dbReference type="PANTHER" id="PTHR22753">
    <property type="entry name" value="TRANSMEMBRANE PROTEIN 68"/>
    <property type="match status" value="1"/>
</dbReference>
<evidence type="ECO:0000256" key="1">
    <source>
        <dbReference type="ARBA" id="ARBA00005420"/>
    </source>
</evidence>
<gene>
    <name evidence="4" type="ORF">CJ030_MR8G022185</name>
</gene>
<evidence type="ECO:0000256" key="3">
    <source>
        <dbReference type="ARBA" id="ARBA00023315"/>
    </source>
</evidence>
<comment type="caution">
    <text evidence="4">The sequence shown here is derived from an EMBL/GenBank/DDBJ whole genome shotgun (WGS) entry which is preliminary data.</text>
</comment>
<dbReference type="EMBL" id="RXIC02000026">
    <property type="protein sequence ID" value="KAB1202777.1"/>
    <property type="molecule type" value="Genomic_DNA"/>
</dbReference>
<dbReference type="InterPro" id="IPR007130">
    <property type="entry name" value="DAGAT"/>
</dbReference>
<evidence type="ECO:0000313" key="4">
    <source>
        <dbReference type="EMBL" id="KAB1202777.1"/>
    </source>
</evidence>
<proteinExistence type="inferred from homology"/>
<dbReference type="GO" id="GO:0004144">
    <property type="term" value="F:diacylglycerol O-acyltransferase activity"/>
    <property type="evidence" value="ECO:0007669"/>
    <property type="project" value="UniProtKB-ARBA"/>
</dbReference>
<evidence type="ECO:0000256" key="2">
    <source>
        <dbReference type="ARBA" id="ARBA00022679"/>
    </source>
</evidence>
<keyword evidence="2" id="KW-0808">Transferase</keyword>
<evidence type="ECO:0000313" key="5">
    <source>
        <dbReference type="Proteomes" id="UP000516437"/>
    </source>
</evidence>
<organism evidence="4 5">
    <name type="scientific">Morella rubra</name>
    <name type="common">Chinese bayberry</name>
    <dbReference type="NCBI Taxonomy" id="262757"/>
    <lineage>
        <taxon>Eukaryota</taxon>
        <taxon>Viridiplantae</taxon>
        <taxon>Streptophyta</taxon>
        <taxon>Embryophyta</taxon>
        <taxon>Tracheophyta</taxon>
        <taxon>Spermatophyta</taxon>
        <taxon>Magnoliopsida</taxon>
        <taxon>eudicotyledons</taxon>
        <taxon>Gunneridae</taxon>
        <taxon>Pentapetalae</taxon>
        <taxon>rosids</taxon>
        <taxon>fabids</taxon>
        <taxon>Fagales</taxon>
        <taxon>Myricaceae</taxon>
        <taxon>Morella</taxon>
    </lineage>
</organism>
<evidence type="ECO:0008006" key="6">
    <source>
        <dbReference type="Google" id="ProtNLM"/>
    </source>
</evidence>
<dbReference type="Pfam" id="PF03982">
    <property type="entry name" value="DAGAT"/>
    <property type="match status" value="1"/>
</dbReference>
<dbReference type="Proteomes" id="UP000516437">
    <property type="component" value="Chromosome 8"/>
</dbReference>
<sequence length="280" mass="31855">MFSTLGDGKIVKGLAGVPTEGPVLFVGYHMLMGLELFPLVERFLSEKNIMVRGLAHPNLFLRTFESSSSEFFVGDWVKVFGGLPVTASNLFKLLSEKSHVLLYPGGAREALHYKGEEYKLFWPDQPEFVRMAARFGAKIVPFGVVGEDDIAEMVLDYHDLIKIPVVNDFIRDASRNTIRVRDKTSGEVANQELFIPGLLPKIPGRFYYLFGKPIEIKGRKEFLKDKELANQLYLQIKSEVESNMAFLIKKREEDPYRSVIDRTLYKALYAPSHEVPTFEP</sequence>
<dbReference type="AlphaFoldDB" id="A0A6A1USM3"/>
<dbReference type="PANTHER" id="PTHR22753:SF14">
    <property type="entry name" value="MONOACYLGLYCEROL_DIACYLGLYCEROL O-ACYLTRANSFERASE"/>
    <property type="match status" value="1"/>
</dbReference>
<dbReference type="CDD" id="cd07987">
    <property type="entry name" value="LPLAT_MGAT-like"/>
    <property type="match status" value="1"/>
</dbReference>